<feature type="transmembrane region" description="Helical" evidence="1">
    <location>
        <begin position="32"/>
        <end position="55"/>
    </location>
</feature>
<feature type="transmembrane region" description="Helical" evidence="1">
    <location>
        <begin position="75"/>
        <end position="102"/>
    </location>
</feature>
<evidence type="ECO:0000313" key="3">
    <source>
        <dbReference type="Proteomes" id="UP000179069"/>
    </source>
</evidence>
<sequence>MPTRVARSQDLPVRKHFKASFSELWRDEIGGWAIRLSLILFVFLVFLIIVSAWRLPPEIPLLYSRPWGNAQLLPASFLFLVAGLVVLLVSLNGFLSGVFFPVEPLLARIVAWAGVLTIFLVDITVLRVLLIVI</sequence>
<protein>
    <recommendedName>
        <fullName evidence="4">DUF1648 domain-containing protein</fullName>
    </recommendedName>
</protein>
<feature type="transmembrane region" description="Helical" evidence="1">
    <location>
        <begin position="109"/>
        <end position="132"/>
    </location>
</feature>
<gene>
    <name evidence="2" type="ORF">A2785_03450</name>
</gene>
<keyword evidence="1" id="KW-1133">Transmembrane helix</keyword>
<keyword evidence="1" id="KW-0472">Membrane</keyword>
<evidence type="ECO:0000256" key="1">
    <source>
        <dbReference type="SAM" id="Phobius"/>
    </source>
</evidence>
<evidence type="ECO:0000313" key="2">
    <source>
        <dbReference type="EMBL" id="OGY16797.1"/>
    </source>
</evidence>
<name>A0A1G1VNJ6_9BACT</name>
<reference evidence="2 3" key="1">
    <citation type="journal article" date="2016" name="Nat. Commun.">
        <title>Thousands of microbial genomes shed light on interconnected biogeochemical processes in an aquifer system.</title>
        <authorList>
            <person name="Anantharaman K."/>
            <person name="Brown C.T."/>
            <person name="Hug L.A."/>
            <person name="Sharon I."/>
            <person name="Castelle C.J."/>
            <person name="Probst A.J."/>
            <person name="Thomas B.C."/>
            <person name="Singh A."/>
            <person name="Wilkins M.J."/>
            <person name="Karaoz U."/>
            <person name="Brodie E.L."/>
            <person name="Williams K.H."/>
            <person name="Hubbard S.S."/>
            <person name="Banfield J.F."/>
        </authorList>
    </citation>
    <scope>NUCLEOTIDE SEQUENCE [LARGE SCALE GENOMIC DNA]</scope>
</reference>
<dbReference type="AlphaFoldDB" id="A0A1G1VNJ6"/>
<dbReference type="EMBL" id="MHCI01000009">
    <property type="protein sequence ID" value="OGY16797.1"/>
    <property type="molecule type" value="Genomic_DNA"/>
</dbReference>
<accession>A0A1G1VNJ6</accession>
<evidence type="ECO:0008006" key="4">
    <source>
        <dbReference type="Google" id="ProtNLM"/>
    </source>
</evidence>
<proteinExistence type="predicted"/>
<dbReference type="Proteomes" id="UP000179069">
    <property type="component" value="Unassembled WGS sequence"/>
</dbReference>
<comment type="caution">
    <text evidence="2">The sequence shown here is derived from an EMBL/GenBank/DDBJ whole genome shotgun (WGS) entry which is preliminary data.</text>
</comment>
<keyword evidence="1" id="KW-0812">Transmembrane</keyword>
<organism evidence="2 3">
    <name type="scientific">Candidatus Chisholmbacteria bacterium RIFCSPHIGHO2_01_FULL_49_18</name>
    <dbReference type="NCBI Taxonomy" id="1797590"/>
    <lineage>
        <taxon>Bacteria</taxon>
        <taxon>Candidatus Chisholmiibacteriota</taxon>
    </lineage>
</organism>